<organism evidence="2 3">
    <name type="scientific">Listeria phage LP-064</name>
    <dbReference type="NCBI Taxonomy" id="1458853"/>
    <lineage>
        <taxon>Viruses</taxon>
        <taxon>Duplodnaviria</taxon>
        <taxon>Heunggongvirae</taxon>
        <taxon>Uroviricota</taxon>
        <taxon>Caudoviricetes</taxon>
        <taxon>Herelleviridae</taxon>
        <taxon>Jasinskavirinae</taxon>
        <taxon>Pecentumvirus</taxon>
        <taxon>Pecentumvirus LP064</taxon>
    </lineage>
</organism>
<feature type="transmembrane region" description="Helical" evidence="1">
    <location>
        <begin position="6"/>
        <end position="25"/>
    </location>
</feature>
<keyword evidence="1" id="KW-0812">Transmembrane</keyword>
<sequence length="127" mass="13880">MAFLITVVLVTYQVIVLLQAVSGTIRKERIMVEEGGDPLPTSSYVFLIINQGAIAGFLFLWGIVLSFILATVTNVILAVILFTLAVTILSIVSATILSTIVQTIAVIIVRRKQIAHTKKVIAEKERE</sequence>
<keyword evidence="1" id="KW-1133">Transmembrane helix</keyword>
<dbReference type="InterPro" id="IPR055843">
    <property type="entry name" value="DUF7420"/>
</dbReference>
<feature type="transmembrane region" description="Helical" evidence="1">
    <location>
        <begin position="76"/>
        <end position="109"/>
    </location>
</feature>
<evidence type="ECO:0000256" key="1">
    <source>
        <dbReference type="SAM" id="Phobius"/>
    </source>
</evidence>
<protein>
    <submittedName>
        <fullName evidence="2">Uncharacterized protein</fullName>
    </submittedName>
</protein>
<keyword evidence="3" id="KW-1185">Reference proteome</keyword>
<gene>
    <name evidence="2" type="ORF">LP064_165</name>
</gene>
<evidence type="ECO:0000313" key="2">
    <source>
        <dbReference type="EMBL" id="AHL19187.1"/>
    </source>
</evidence>
<name>A0A059T6W9_9CAUD</name>
<evidence type="ECO:0000313" key="3">
    <source>
        <dbReference type="Proteomes" id="UP000026994"/>
    </source>
</evidence>
<dbReference type="Proteomes" id="UP000026994">
    <property type="component" value="Segment"/>
</dbReference>
<dbReference type="Pfam" id="PF24195">
    <property type="entry name" value="DUF7420"/>
    <property type="match status" value="1"/>
</dbReference>
<feature type="transmembrane region" description="Helical" evidence="1">
    <location>
        <begin position="45"/>
        <end position="70"/>
    </location>
</feature>
<accession>A0A059T6W9</accession>
<dbReference type="EMBL" id="KJ094029">
    <property type="protein sequence ID" value="AHL19187.1"/>
    <property type="molecule type" value="Genomic_DNA"/>
</dbReference>
<keyword evidence="1" id="KW-0472">Membrane</keyword>
<reference evidence="2 3" key="1">
    <citation type="journal article" date="2014" name="Appl. Environ. Microbiol.">
        <title>Comparative genomic and morphological analysis of Listeria phages isolated from farm environments.</title>
        <authorList>
            <person name="Denes T."/>
            <person name="Vongkamjan K."/>
            <person name="Ackermann H.W."/>
            <person name="Moreno Switt A.I."/>
            <person name="Wiedmann M."/>
            <person name="den Bakker H.C."/>
        </authorList>
    </citation>
    <scope>NUCLEOTIDE SEQUENCE [LARGE SCALE GENOMIC DNA]</scope>
</reference>
<proteinExistence type="predicted"/>